<evidence type="ECO:0000313" key="1">
    <source>
        <dbReference type="EMBL" id="CRN90024.1"/>
    </source>
</evidence>
<name>A0A9P1R1S1_PSEAI</name>
<organism evidence="1 2">
    <name type="scientific">Pseudomonas aeruginosa</name>
    <dbReference type="NCBI Taxonomy" id="287"/>
    <lineage>
        <taxon>Bacteria</taxon>
        <taxon>Pseudomonadati</taxon>
        <taxon>Pseudomonadota</taxon>
        <taxon>Gammaproteobacteria</taxon>
        <taxon>Pseudomonadales</taxon>
        <taxon>Pseudomonadaceae</taxon>
        <taxon>Pseudomonas</taxon>
    </lineage>
</organism>
<dbReference type="EMBL" id="CVVU01000009">
    <property type="protein sequence ID" value="CRN90024.1"/>
    <property type="molecule type" value="Genomic_DNA"/>
</dbReference>
<sequence length="213" mass="24423">MSQAVPYTTIPTSSTNLLAINGIVVDKLTGEIHGLDDRPSILSGPLDYQSSLRDCRSVDDFENYLRFVDRRKLPPHSLHSLNDEVDYAHGVWRRGETDCRITKPQQRLLTQLQGLVQYHNVIFMTQVDLAQALNTVKSNLMKKLKVLEDAKMLRITTCNNGNIRRGEIKLAINPRLVFRGADKIRERYIENWYHPTGTLHFTVEKRQHANMAA</sequence>
<comment type="caution">
    <text evidence="1">The sequence shown here is derived from an EMBL/GenBank/DDBJ whole genome shotgun (WGS) entry which is preliminary data.</text>
</comment>
<protein>
    <recommendedName>
        <fullName evidence="3">Plasmid replication protein RepL domain-containing protein</fullName>
    </recommendedName>
</protein>
<gene>
    <name evidence="1" type="ORF">PAERUG_P19_London_7_VIM_2_05_10_00199</name>
</gene>
<evidence type="ECO:0008006" key="3">
    <source>
        <dbReference type="Google" id="ProtNLM"/>
    </source>
</evidence>
<evidence type="ECO:0000313" key="2">
    <source>
        <dbReference type="Proteomes" id="UP000045039"/>
    </source>
</evidence>
<accession>A0A9P1R1S1</accession>
<proteinExistence type="predicted"/>
<dbReference type="RefSeq" id="WP_071534670.1">
    <property type="nucleotide sequence ID" value="NZ_CAADLZ010000465.1"/>
</dbReference>
<reference evidence="2" key="1">
    <citation type="submission" date="2015-06" db="EMBL/GenBank/DDBJ databases">
        <authorList>
            <person name="Radhakrishnan Rajesh"/>
            <person name="Underwood Anthony"/>
            <person name="Al-Shahib Ali"/>
        </authorList>
    </citation>
    <scope>NUCLEOTIDE SEQUENCE [LARGE SCALE GENOMIC DNA]</scope>
    <source>
        <strain evidence="2">P19_London_7_VIM_2_05_10</strain>
    </source>
</reference>
<dbReference type="AlphaFoldDB" id="A0A9P1R1S1"/>
<dbReference type="Proteomes" id="UP000045039">
    <property type="component" value="Unassembled WGS sequence"/>
</dbReference>